<dbReference type="OrthoDB" id="4142077at2759"/>
<evidence type="ECO:0000313" key="2">
    <source>
        <dbReference type="Proteomes" id="UP000799291"/>
    </source>
</evidence>
<accession>A0A6G1JEM5</accession>
<proteinExistence type="predicted"/>
<sequence>MATSDPEAPDETNRTAMFWNEEKRDLFKLAMDDIGGWDKVLATSGDESQLLLVQTLPALARNLDGKAIDGLRKANPWLAIFEPGSSSDWAKAKSAFIENGPGFLDTLASFTELKRIDCLIGYLLAKDVGVSTRLLKGIRDELERIRGAYGDARTVDERVKRRVVEVPREMLDTGEAQGLSNVRIDALLRNVFKAEDMYWGRNTSLPERFIFECIFKSVWETHGVPYRDPAFDPVRDDFKIFVHYTYAIINRIRENRAWLEYTDIVQSFVRQVGCAKTHKEPEENIAELRLFHSTTIGYFAKLQDQYVNKVLEVKKLRHHITALEFRSLIENLTPPCQPGTRWSDPNSGPRWMTFWEEALKDEYNRNLNQTQSASNQTQDHALKEIVDARNPKRISKQNGVATIHKEGQNGQLYRTGKDLYGTLSDEIHRFQGKEFEVGDDDGWTKLVADTLRALKPLEQNINEHGMVDWDAERKRYL</sequence>
<organism evidence="1 2">
    <name type="scientific">Lentithecium fluviatile CBS 122367</name>
    <dbReference type="NCBI Taxonomy" id="1168545"/>
    <lineage>
        <taxon>Eukaryota</taxon>
        <taxon>Fungi</taxon>
        <taxon>Dikarya</taxon>
        <taxon>Ascomycota</taxon>
        <taxon>Pezizomycotina</taxon>
        <taxon>Dothideomycetes</taxon>
        <taxon>Pleosporomycetidae</taxon>
        <taxon>Pleosporales</taxon>
        <taxon>Massarineae</taxon>
        <taxon>Lentitheciaceae</taxon>
        <taxon>Lentithecium</taxon>
    </lineage>
</organism>
<evidence type="ECO:0000313" key="1">
    <source>
        <dbReference type="EMBL" id="KAF2688926.1"/>
    </source>
</evidence>
<dbReference type="AlphaFoldDB" id="A0A6G1JEM5"/>
<reference evidence="1" key="1">
    <citation type="journal article" date="2020" name="Stud. Mycol.">
        <title>101 Dothideomycetes genomes: a test case for predicting lifestyles and emergence of pathogens.</title>
        <authorList>
            <person name="Haridas S."/>
            <person name="Albert R."/>
            <person name="Binder M."/>
            <person name="Bloem J."/>
            <person name="Labutti K."/>
            <person name="Salamov A."/>
            <person name="Andreopoulos B."/>
            <person name="Baker S."/>
            <person name="Barry K."/>
            <person name="Bills G."/>
            <person name="Bluhm B."/>
            <person name="Cannon C."/>
            <person name="Castanera R."/>
            <person name="Culley D."/>
            <person name="Daum C."/>
            <person name="Ezra D."/>
            <person name="Gonzalez J."/>
            <person name="Henrissat B."/>
            <person name="Kuo A."/>
            <person name="Liang C."/>
            <person name="Lipzen A."/>
            <person name="Lutzoni F."/>
            <person name="Magnuson J."/>
            <person name="Mondo S."/>
            <person name="Nolan M."/>
            <person name="Ohm R."/>
            <person name="Pangilinan J."/>
            <person name="Park H.-J."/>
            <person name="Ramirez L."/>
            <person name="Alfaro M."/>
            <person name="Sun H."/>
            <person name="Tritt A."/>
            <person name="Yoshinaga Y."/>
            <person name="Zwiers L.-H."/>
            <person name="Turgeon B."/>
            <person name="Goodwin S."/>
            <person name="Spatafora J."/>
            <person name="Crous P."/>
            <person name="Grigoriev I."/>
        </authorList>
    </citation>
    <scope>NUCLEOTIDE SEQUENCE</scope>
    <source>
        <strain evidence="1">CBS 122367</strain>
    </source>
</reference>
<name>A0A6G1JEM5_9PLEO</name>
<dbReference type="EMBL" id="MU005573">
    <property type="protein sequence ID" value="KAF2688926.1"/>
    <property type="molecule type" value="Genomic_DNA"/>
</dbReference>
<keyword evidence="2" id="KW-1185">Reference proteome</keyword>
<gene>
    <name evidence="1" type="ORF">K458DRAFT_484820</name>
</gene>
<dbReference type="Proteomes" id="UP000799291">
    <property type="component" value="Unassembled WGS sequence"/>
</dbReference>
<protein>
    <submittedName>
        <fullName evidence="1">Uncharacterized protein</fullName>
    </submittedName>
</protein>